<evidence type="ECO:0000256" key="1">
    <source>
        <dbReference type="SAM" id="MobiDB-lite"/>
    </source>
</evidence>
<keyword evidence="3" id="KW-1185">Reference proteome</keyword>
<evidence type="ECO:0000313" key="2">
    <source>
        <dbReference type="EMBL" id="KAH8035803.1"/>
    </source>
</evidence>
<reference evidence="2" key="2">
    <citation type="submission" date="2021-09" db="EMBL/GenBank/DDBJ databases">
        <authorList>
            <person name="Jia N."/>
            <person name="Wang J."/>
            <person name="Shi W."/>
            <person name="Du L."/>
            <person name="Sun Y."/>
            <person name="Zhan W."/>
            <person name="Jiang J."/>
            <person name="Wang Q."/>
            <person name="Zhang B."/>
            <person name="Ji P."/>
            <person name="Sakyi L.B."/>
            <person name="Cui X."/>
            <person name="Yuan T."/>
            <person name="Jiang B."/>
            <person name="Yang W."/>
            <person name="Lam T.T.-Y."/>
            <person name="Chang Q."/>
            <person name="Ding S."/>
            <person name="Wang X."/>
            <person name="Zhu J."/>
            <person name="Ruan X."/>
            <person name="Zhao L."/>
            <person name="Wei J."/>
            <person name="Que T."/>
            <person name="Du C."/>
            <person name="Cheng J."/>
            <person name="Dai P."/>
            <person name="Han X."/>
            <person name="Huang E."/>
            <person name="Gao Y."/>
            <person name="Liu J."/>
            <person name="Shao H."/>
            <person name="Ye R."/>
            <person name="Li L."/>
            <person name="Wei W."/>
            <person name="Wang X."/>
            <person name="Wang C."/>
            <person name="Huo Q."/>
            <person name="Li W."/>
            <person name="Guo W."/>
            <person name="Chen H."/>
            <person name="Chen S."/>
            <person name="Zhou L."/>
            <person name="Zhou L."/>
            <person name="Ni X."/>
            <person name="Tian J."/>
            <person name="Zhou Y."/>
            <person name="Sheng Y."/>
            <person name="Liu T."/>
            <person name="Pan Y."/>
            <person name="Xia L."/>
            <person name="Li J."/>
            <person name="Zhao F."/>
            <person name="Cao W."/>
        </authorList>
    </citation>
    <scope>NUCLEOTIDE SEQUENCE</scope>
    <source>
        <strain evidence="2">Rmic-2018</strain>
        <tissue evidence="2">Larvae</tissue>
    </source>
</reference>
<dbReference type="Proteomes" id="UP000821866">
    <property type="component" value="Chromosome 11"/>
</dbReference>
<reference evidence="2" key="1">
    <citation type="journal article" date="2020" name="Cell">
        <title>Large-Scale Comparative Analyses of Tick Genomes Elucidate Their Genetic Diversity and Vector Capacities.</title>
        <authorList>
            <consortium name="Tick Genome and Microbiome Consortium (TIGMIC)"/>
            <person name="Jia N."/>
            <person name="Wang J."/>
            <person name="Shi W."/>
            <person name="Du L."/>
            <person name="Sun Y."/>
            <person name="Zhan W."/>
            <person name="Jiang J.F."/>
            <person name="Wang Q."/>
            <person name="Zhang B."/>
            <person name="Ji P."/>
            <person name="Bell-Sakyi L."/>
            <person name="Cui X.M."/>
            <person name="Yuan T.T."/>
            <person name="Jiang B.G."/>
            <person name="Yang W.F."/>
            <person name="Lam T.T."/>
            <person name="Chang Q.C."/>
            <person name="Ding S.J."/>
            <person name="Wang X.J."/>
            <person name="Zhu J.G."/>
            <person name="Ruan X.D."/>
            <person name="Zhao L."/>
            <person name="Wei J.T."/>
            <person name="Ye R.Z."/>
            <person name="Que T.C."/>
            <person name="Du C.H."/>
            <person name="Zhou Y.H."/>
            <person name="Cheng J.X."/>
            <person name="Dai P.F."/>
            <person name="Guo W.B."/>
            <person name="Han X.H."/>
            <person name="Huang E.J."/>
            <person name="Li L.F."/>
            <person name="Wei W."/>
            <person name="Gao Y.C."/>
            <person name="Liu J.Z."/>
            <person name="Shao H.Z."/>
            <person name="Wang X."/>
            <person name="Wang C.C."/>
            <person name="Yang T.C."/>
            <person name="Huo Q.B."/>
            <person name="Li W."/>
            <person name="Chen H.Y."/>
            <person name="Chen S.E."/>
            <person name="Zhou L.G."/>
            <person name="Ni X.B."/>
            <person name="Tian J.H."/>
            <person name="Sheng Y."/>
            <person name="Liu T."/>
            <person name="Pan Y.S."/>
            <person name="Xia L.Y."/>
            <person name="Li J."/>
            <person name="Zhao F."/>
            <person name="Cao W.C."/>
        </authorList>
    </citation>
    <scope>NUCLEOTIDE SEQUENCE</scope>
    <source>
        <strain evidence="2">Rmic-2018</strain>
    </source>
</reference>
<organism evidence="2 3">
    <name type="scientific">Rhipicephalus microplus</name>
    <name type="common">Cattle tick</name>
    <name type="synonym">Boophilus microplus</name>
    <dbReference type="NCBI Taxonomy" id="6941"/>
    <lineage>
        <taxon>Eukaryota</taxon>
        <taxon>Metazoa</taxon>
        <taxon>Ecdysozoa</taxon>
        <taxon>Arthropoda</taxon>
        <taxon>Chelicerata</taxon>
        <taxon>Arachnida</taxon>
        <taxon>Acari</taxon>
        <taxon>Parasitiformes</taxon>
        <taxon>Ixodida</taxon>
        <taxon>Ixodoidea</taxon>
        <taxon>Ixodidae</taxon>
        <taxon>Rhipicephalinae</taxon>
        <taxon>Rhipicephalus</taxon>
        <taxon>Boophilus</taxon>
    </lineage>
</organism>
<evidence type="ECO:0000313" key="3">
    <source>
        <dbReference type="Proteomes" id="UP000821866"/>
    </source>
</evidence>
<feature type="region of interest" description="Disordered" evidence="1">
    <location>
        <begin position="75"/>
        <end position="96"/>
    </location>
</feature>
<gene>
    <name evidence="2" type="ORF">HPB51_008630</name>
</gene>
<name>A0A9J6EMQ1_RHIMP</name>
<protein>
    <submittedName>
        <fullName evidence="2">Uncharacterized protein</fullName>
    </submittedName>
</protein>
<dbReference type="EMBL" id="JABSTU010000003">
    <property type="protein sequence ID" value="KAH8035803.1"/>
    <property type="molecule type" value="Genomic_DNA"/>
</dbReference>
<dbReference type="AlphaFoldDB" id="A0A9J6EMQ1"/>
<accession>A0A9J6EMQ1</accession>
<comment type="caution">
    <text evidence="2">The sequence shown here is derived from an EMBL/GenBank/DDBJ whole genome shotgun (WGS) entry which is preliminary data.</text>
</comment>
<sequence>MPHDVMSNVEADGLSASVQRLGPPCGMDTQGFGLDINFHYSAKHRLGGVLGVCSSPSPQCPFRFDSFKVADEERRKSRFTGAAAGAEQGRIIERQP</sequence>
<proteinExistence type="predicted"/>